<protein>
    <submittedName>
        <fullName evidence="2">Uncharacterized protein</fullName>
    </submittedName>
</protein>
<dbReference type="EMBL" id="UINC01001134">
    <property type="protein sequence ID" value="SUZ71815.1"/>
    <property type="molecule type" value="Genomic_DNA"/>
</dbReference>
<name>A0A381PXM9_9ZZZZ</name>
<accession>A0A381PXM9</accession>
<organism evidence="2">
    <name type="scientific">marine metagenome</name>
    <dbReference type="NCBI Taxonomy" id="408172"/>
    <lineage>
        <taxon>unclassified sequences</taxon>
        <taxon>metagenomes</taxon>
        <taxon>ecological metagenomes</taxon>
    </lineage>
</organism>
<reference evidence="2" key="1">
    <citation type="submission" date="2018-05" db="EMBL/GenBank/DDBJ databases">
        <authorList>
            <person name="Lanie J.A."/>
            <person name="Ng W.-L."/>
            <person name="Kazmierczak K.M."/>
            <person name="Andrzejewski T.M."/>
            <person name="Davidsen T.M."/>
            <person name="Wayne K.J."/>
            <person name="Tettelin H."/>
            <person name="Glass J.I."/>
            <person name="Rusch D."/>
            <person name="Podicherti R."/>
            <person name="Tsui H.-C.T."/>
            <person name="Winkler M.E."/>
        </authorList>
    </citation>
    <scope>NUCLEOTIDE SEQUENCE</scope>
</reference>
<feature type="transmembrane region" description="Helical" evidence="1">
    <location>
        <begin position="71"/>
        <end position="102"/>
    </location>
</feature>
<dbReference type="AlphaFoldDB" id="A0A381PXM9"/>
<evidence type="ECO:0000313" key="2">
    <source>
        <dbReference type="EMBL" id="SUZ71815.1"/>
    </source>
</evidence>
<gene>
    <name evidence="2" type="ORF">METZ01_LOCUS24669</name>
</gene>
<proteinExistence type="predicted"/>
<keyword evidence="1" id="KW-0472">Membrane</keyword>
<keyword evidence="1" id="KW-1133">Transmembrane helix</keyword>
<sequence length="135" mass="15537">MQDKYQKEIEEILKNAGEVAPDEPGMEIEKPLEDRPRAVIQAAEASRSSESYTPRGRWPTITPGKVLMTGLVVFIITALIQIWVLIWVGLALLVLGYLLFFISPRNISIEKRWRGESIEDAPDSPWDRFKRWIRS</sequence>
<evidence type="ECO:0000256" key="1">
    <source>
        <dbReference type="SAM" id="Phobius"/>
    </source>
</evidence>
<keyword evidence="1" id="KW-0812">Transmembrane</keyword>